<dbReference type="SUPFAM" id="SSF48403">
    <property type="entry name" value="Ankyrin repeat"/>
    <property type="match status" value="1"/>
</dbReference>
<keyword evidence="2" id="KW-1185">Reference proteome</keyword>
<dbReference type="Gene3D" id="1.25.40.20">
    <property type="entry name" value="Ankyrin repeat-containing domain"/>
    <property type="match status" value="1"/>
</dbReference>
<dbReference type="EMBL" id="AP024483">
    <property type="protein sequence ID" value="BCS83638.1"/>
    <property type="molecule type" value="Genomic_DNA"/>
</dbReference>
<proteinExistence type="predicted"/>
<dbReference type="InterPro" id="IPR036770">
    <property type="entry name" value="Ankyrin_rpt-contain_sf"/>
</dbReference>
<evidence type="ECO:0008006" key="3">
    <source>
        <dbReference type="Google" id="ProtNLM"/>
    </source>
</evidence>
<dbReference type="GeneID" id="80558843"/>
<sequence length="83" mass="9761">MDNLYSLLENDRLNLLELLLEKNIIKNNEINTLFLESYKYSLDIVEILVNYGTDVSRYGQQVLEKAGTYNNQEVIDYLQEILN</sequence>
<protein>
    <recommendedName>
        <fullName evidence="3">Ankyrin repeat protein</fullName>
    </recommendedName>
</protein>
<reference evidence="1 2" key="1">
    <citation type="submission" date="2021-02" db="EMBL/GenBank/DDBJ databases">
        <title>Cotonvirus japonicus, which uses Golgi apparatus of host cells for its virion factory, phylogenetically links tailed tupanvirus and icosahedral mimivirus.</title>
        <authorList>
            <person name="Takahashi H."/>
            <person name="Fukaya S."/>
            <person name="Song C."/>
            <person name="Murata K."/>
            <person name="Takemura M."/>
        </authorList>
    </citation>
    <scope>NUCLEOTIDE SEQUENCE [LARGE SCALE GENOMIC DNA]</scope>
</reference>
<organism evidence="1 2">
    <name type="scientific">Cotonvirus japonicus</name>
    <dbReference type="NCBI Taxonomy" id="2811091"/>
    <lineage>
        <taxon>Viruses</taxon>
        <taxon>Varidnaviria</taxon>
        <taxon>Bamfordvirae</taxon>
        <taxon>Nucleocytoviricota</taxon>
        <taxon>Megaviricetes</taxon>
        <taxon>Imitervirales</taxon>
        <taxon>Mimiviridae</taxon>
        <taxon>Megamimivirinae</taxon>
        <taxon>Cotonvirus</taxon>
        <taxon>Cotonvirus japonicum</taxon>
    </lineage>
</organism>
<evidence type="ECO:0000313" key="2">
    <source>
        <dbReference type="Proteomes" id="UP001321479"/>
    </source>
</evidence>
<dbReference type="Proteomes" id="UP001321479">
    <property type="component" value="Segment"/>
</dbReference>
<accession>A0ABM7NTY5</accession>
<name>A0ABM7NTY5_9VIRU</name>
<evidence type="ECO:0000313" key="1">
    <source>
        <dbReference type="EMBL" id="BCS83638.1"/>
    </source>
</evidence>
<dbReference type="RefSeq" id="YP_010842246.1">
    <property type="nucleotide sequence ID" value="NC_079139.1"/>
</dbReference>